<reference evidence="2" key="1">
    <citation type="journal article" date="2019" name="Int. J. Syst. Evol. Microbiol.">
        <title>The Global Catalogue of Microorganisms (GCM) 10K type strain sequencing project: providing services to taxonomists for standard genome sequencing and annotation.</title>
        <authorList>
            <consortium name="The Broad Institute Genomics Platform"/>
            <consortium name="The Broad Institute Genome Sequencing Center for Infectious Disease"/>
            <person name="Wu L."/>
            <person name="Ma J."/>
        </authorList>
    </citation>
    <scope>NUCLEOTIDE SEQUENCE [LARGE SCALE GENOMIC DNA]</scope>
    <source>
        <strain evidence="2">JCM 16702</strain>
    </source>
</reference>
<name>A0ABP7W527_9ACTN</name>
<organism evidence="1 2">
    <name type="scientific">Actinomadura miaoliensis</name>
    <dbReference type="NCBI Taxonomy" id="430685"/>
    <lineage>
        <taxon>Bacteria</taxon>
        <taxon>Bacillati</taxon>
        <taxon>Actinomycetota</taxon>
        <taxon>Actinomycetes</taxon>
        <taxon>Streptosporangiales</taxon>
        <taxon>Thermomonosporaceae</taxon>
        <taxon>Actinomadura</taxon>
    </lineage>
</organism>
<dbReference type="RefSeq" id="WP_344950764.1">
    <property type="nucleotide sequence ID" value="NZ_BAAAZG010000029.1"/>
</dbReference>
<protein>
    <submittedName>
        <fullName evidence="1">Uncharacterized protein</fullName>
    </submittedName>
</protein>
<dbReference type="EMBL" id="BAAAZG010000029">
    <property type="protein sequence ID" value="GAA4081245.1"/>
    <property type="molecule type" value="Genomic_DNA"/>
</dbReference>
<accession>A0ABP7W527</accession>
<evidence type="ECO:0000313" key="1">
    <source>
        <dbReference type="EMBL" id="GAA4081245.1"/>
    </source>
</evidence>
<comment type="caution">
    <text evidence="1">The sequence shown here is derived from an EMBL/GenBank/DDBJ whole genome shotgun (WGS) entry which is preliminary data.</text>
</comment>
<proteinExistence type="predicted"/>
<keyword evidence="2" id="KW-1185">Reference proteome</keyword>
<evidence type="ECO:0000313" key="2">
    <source>
        <dbReference type="Proteomes" id="UP001500683"/>
    </source>
</evidence>
<gene>
    <name evidence="1" type="ORF">GCM10022214_45040</name>
</gene>
<dbReference type="Proteomes" id="UP001500683">
    <property type="component" value="Unassembled WGS sequence"/>
</dbReference>
<sequence>MNPQLLRDQVAGRVHAAMLTAMRADPLVLAQTAEAIRAPGDRALVSQARNLLLATTAALTTVVHIHRYAPDPHDRDMCRACGTPDCRTLRGIAEVLHAYGTPTAHVDRAEAWRRADAWFTHTSNGPVLVSVKEFAAGFIARGIAPNLTVPAGILIIDRHTGALTQWPDLPDERLTREYTHYLNRPL</sequence>